<evidence type="ECO:0000259" key="1">
    <source>
        <dbReference type="Pfam" id="PF05699"/>
    </source>
</evidence>
<dbReference type="PANTHER" id="PTHR23272:SF166">
    <property type="entry name" value="ZINC FINGER BED DOMAIN-CONTAINING PROTEIN RICESLEEPER 2-LIKE ISOFORM X1"/>
    <property type="match status" value="1"/>
</dbReference>
<evidence type="ECO:0000313" key="4">
    <source>
        <dbReference type="Proteomes" id="UP000075243"/>
    </source>
</evidence>
<dbReference type="InterPro" id="IPR012337">
    <property type="entry name" value="RNaseH-like_sf"/>
</dbReference>
<organism evidence="3 4">
    <name type="scientific">Cajanus cajan</name>
    <name type="common">Pigeon pea</name>
    <name type="synonym">Cajanus indicus</name>
    <dbReference type="NCBI Taxonomy" id="3821"/>
    <lineage>
        <taxon>Eukaryota</taxon>
        <taxon>Viridiplantae</taxon>
        <taxon>Streptophyta</taxon>
        <taxon>Embryophyta</taxon>
        <taxon>Tracheophyta</taxon>
        <taxon>Spermatophyta</taxon>
        <taxon>Magnoliopsida</taxon>
        <taxon>eudicotyledons</taxon>
        <taxon>Gunneridae</taxon>
        <taxon>Pentapetalae</taxon>
        <taxon>rosids</taxon>
        <taxon>fabids</taxon>
        <taxon>Fabales</taxon>
        <taxon>Fabaceae</taxon>
        <taxon>Papilionoideae</taxon>
        <taxon>50 kb inversion clade</taxon>
        <taxon>NPAAA clade</taxon>
        <taxon>indigoferoid/millettioid clade</taxon>
        <taxon>Phaseoleae</taxon>
        <taxon>Cajanus</taxon>
    </lineage>
</organism>
<accession>A0A151QZK2</accession>
<dbReference type="STRING" id="3821.A0A151QZK2"/>
<sequence>MLCLIVQLNTKRAFGCLAIQDRNYVHCPSDDEWNRAARMCEFLKPFFVMTNLISGSTYPTSIRYFMQVWKIEKLLCEFVMCEDLVVKEMASKMMTKFSKYWHDYCVILSIGAILDPRMKFGAIQFAYRKIEPSTSEEEYVDYLSQNATTNGKYELDLYLEEGNLDPKFYEKLDVLAYQRDRHDHYSNLSWMACDGLSISITTVVSESTFSLGSRVLTKYRSTILPKNVELLILTQNWLHGLKELGNFYNEKFLIDFYNSSS</sequence>
<reference evidence="3" key="1">
    <citation type="journal article" date="2012" name="Nat. Biotechnol.">
        <title>Draft genome sequence of pigeonpea (Cajanus cajan), an orphan legume crop of resource-poor farmers.</title>
        <authorList>
            <person name="Varshney R.K."/>
            <person name="Chen W."/>
            <person name="Li Y."/>
            <person name="Bharti A.K."/>
            <person name="Saxena R.K."/>
            <person name="Schlueter J.A."/>
            <person name="Donoghue M.T."/>
            <person name="Azam S."/>
            <person name="Fan G."/>
            <person name="Whaley A.M."/>
            <person name="Farmer A.D."/>
            <person name="Sheridan J."/>
            <person name="Iwata A."/>
            <person name="Tuteja R."/>
            <person name="Penmetsa R.V."/>
            <person name="Wu W."/>
            <person name="Upadhyaya H.D."/>
            <person name="Yang S.P."/>
            <person name="Shah T."/>
            <person name="Saxena K.B."/>
            <person name="Michael T."/>
            <person name="McCombie W.R."/>
            <person name="Yang B."/>
            <person name="Zhang G."/>
            <person name="Yang H."/>
            <person name="Wang J."/>
            <person name="Spillane C."/>
            <person name="Cook D.R."/>
            <person name="May G.D."/>
            <person name="Xu X."/>
            <person name="Jackson S.A."/>
        </authorList>
    </citation>
    <scope>NUCLEOTIDE SEQUENCE [LARGE SCALE GENOMIC DNA]</scope>
</reference>
<dbReference type="Pfam" id="PF05699">
    <property type="entry name" value="Dimer_Tnp_hAT"/>
    <property type="match status" value="1"/>
</dbReference>
<dbReference type="SUPFAM" id="SSF53098">
    <property type="entry name" value="Ribonuclease H-like"/>
    <property type="match status" value="1"/>
</dbReference>
<feature type="domain" description="HAT C-terminal dimerisation" evidence="1">
    <location>
        <begin position="154"/>
        <end position="238"/>
    </location>
</feature>
<dbReference type="EMBL" id="KQ484336">
    <property type="protein sequence ID" value="KYP35689.1"/>
    <property type="molecule type" value="Genomic_DNA"/>
</dbReference>
<dbReference type="Gramene" id="C.cajan_42385.t">
    <property type="protein sequence ID" value="C.cajan_42385.t"/>
    <property type="gene ID" value="C.cajan_42385"/>
</dbReference>
<gene>
    <name evidence="3" type="ORF">KK1_043257</name>
</gene>
<dbReference type="GO" id="GO:0046983">
    <property type="term" value="F:protein dimerization activity"/>
    <property type="evidence" value="ECO:0007669"/>
    <property type="project" value="InterPro"/>
</dbReference>
<dbReference type="AlphaFoldDB" id="A0A151QZK2"/>
<keyword evidence="4" id="KW-1185">Reference proteome</keyword>
<proteinExistence type="predicted"/>
<dbReference type="PANTHER" id="PTHR23272">
    <property type="entry name" value="BED FINGER-RELATED"/>
    <property type="match status" value="1"/>
</dbReference>
<protein>
    <submittedName>
        <fullName evidence="3">AC transposase</fullName>
    </submittedName>
</protein>
<feature type="domain" description="hAT-like transposase RNase-H fold" evidence="2">
    <location>
        <begin position="54"/>
        <end position="145"/>
    </location>
</feature>
<dbReference type="GO" id="GO:0003677">
    <property type="term" value="F:DNA binding"/>
    <property type="evidence" value="ECO:0007669"/>
    <property type="project" value="InterPro"/>
</dbReference>
<evidence type="ECO:0000313" key="3">
    <source>
        <dbReference type="EMBL" id="KYP35689.1"/>
    </source>
</evidence>
<evidence type="ECO:0000259" key="2">
    <source>
        <dbReference type="Pfam" id="PF14372"/>
    </source>
</evidence>
<dbReference type="Pfam" id="PF14372">
    <property type="entry name" value="hAT-like_RNase-H"/>
    <property type="match status" value="1"/>
</dbReference>
<name>A0A151QZK2_CAJCA</name>
<dbReference type="Proteomes" id="UP000075243">
    <property type="component" value="Unassembled WGS sequence"/>
</dbReference>
<dbReference type="InterPro" id="IPR025525">
    <property type="entry name" value="hAT-like_transposase_RNase-H"/>
</dbReference>
<dbReference type="InterPro" id="IPR008906">
    <property type="entry name" value="HATC_C_dom"/>
</dbReference>